<proteinExistence type="predicted"/>
<gene>
    <name evidence="2" type="ORF">A3J46_02095</name>
</gene>
<accession>A0A1F8FB79</accession>
<sequence length="143" mass="16266">MTSRIMFFALFFFFLSSNFGLAQNEKIVASGSGPLIPLTKIALLETYFNGDHILVVKTRYGNFETYIENVNVKYDYSVGGTHVEIKPYTNPPRRLNDITDAWVCERMTIIVRTEDLVVSWMGVLRDKIKKAGILKDIGPPVEK</sequence>
<organism evidence="2 3">
    <name type="scientific">Candidatus Yanofskybacteria bacterium RIFCSPHIGHO2_02_FULL_41_11</name>
    <dbReference type="NCBI Taxonomy" id="1802675"/>
    <lineage>
        <taxon>Bacteria</taxon>
        <taxon>Candidatus Yanofskyibacteriota</taxon>
    </lineage>
</organism>
<name>A0A1F8FB79_9BACT</name>
<evidence type="ECO:0000313" key="2">
    <source>
        <dbReference type="EMBL" id="OGN10387.1"/>
    </source>
</evidence>
<evidence type="ECO:0000313" key="3">
    <source>
        <dbReference type="Proteomes" id="UP000177167"/>
    </source>
</evidence>
<feature type="chain" id="PRO_5009535480" evidence="1">
    <location>
        <begin position="23"/>
        <end position="143"/>
    </location>
</feature>
<reference evidence="2 3" key="1">
    <citation type="journal article" date="2016" name="Nat. Commun.">
        <title>Thousands of microbial genomes shed light on interconnected biogeochemical processes in an aquifer system.</title>
        <authorList>
            <person name="Anantharaman K."/>
            <person name="Brown C.T."/>
            <person name="Hug L.A."/>
            <person name="Sharon I."/>
            <person name="Castelle C.J."/>
            <person name="Probst A.J."/>
            <person name="Thomas B.C."/>
            <person name="Singh A."/>
            <person name="Wilkins M.J."/>
            <person name="Karaoz U."/>
            <person name="Brodie E.L."/>
            <person name="Williams K.H."/>
            <person name="Hubbard S.S."/>
            <person name="Banfield J.F."/>
        </authorList>
    </citation>
    <scope>NUCLEOTIDE SEQUENCE [LARGE SCALE GENOMIC DNA]</scope>
</reference>
<keyword evidence="1" id="KW-0732">Signal</keyword>
<feature type="signal peptide" evidence="1">
    <location>
        <begin position="1"/>
        <end position="22"/>
    </location>
</feature>
<protein>
    <submittedName>
        <fullName evidence="2">Uncharacterized protein</fullName>
    </submittedName>
</protein>
<dbReference type="EMBL" id="MGJP01000008">
    <property type="protein sequence ID" value="OGN10387.1"/>
    <property type="molecule type" value="Genomic_DNA"/>
</dbReference>
<evidence type="ECO:0000256" key="1">
    <source>
        <dbReference type="SAM" id="SignalP"/>
    </source>
</evidence>
<dbReference type="Proteomes" id="UP000177167">
    <property type="component" value="Unassembled WGS sequence"/>
</dbReference>
<comment type="caution">
    <text evidence="2">The sequence shown here is derived from an EMBL/GenBank/DDBJ whole genome shotgun (WGS) entry which is preliminary data.</text>
</comment>
<dbReference type="AlphaFoldDB" id="A0A1F8FB79"/>